<dbReference type="Pfam" id="PF13326">
    <property type="entry name" value="PSII_Pbs27"/>
    <property type="match status" value="1"/>
</dbReference>
<evidence type="ECO:0000313" key="1">
    <source>
        <dbReference type="EMBL" id="JAD90309.1"/>
    </source>
</evidence>
<proteinExistence type="predicted"/>
<dbReference type="GO" id="GO:0010206">
    <property type="term" value="P:photosystem II repair"/>
    <property type="evidence" value="ECO:0007669"/>
    <property type="project" value="InterPro"/>
</dbReference>
<reference evidence="1" key="2">
    <citation type="journal article" date="2015" name="Data Brief">
        <title>Shoot transcriptome of the giant reed, Arundo donax.</title>
        <authorList>
            <person name="Barrero R.A."/>
            <person name="Guerrero F.D."/>
            <person name="Moolhuijzen P."/>
            <person name="Goolsby J.A."/>
            <person name="Tidwell J."/>
            <person name="Bellgard S.E."/>
            <person name="Bellgard M.I."/>
        </authorList>
    </citation>
    <scope>NUCLEOTIDE SEQUENCE</scope>
    <source>
        <tissue evidence="1">Shoot tissue taken approximately 20 cm above the soil surface</tissue>
    </source>
</reference>
<dbReference type="InterPro" id="IPR038450">
    <property type="entry name" value="PSII_Psb27_sf"/>
</dbReference>
<dbReference type="GO" id="GO:0009523">
    <property type="term" value="C:photosystem II"/>
    <property type="evidence" value="ECO:0007669"/>
    <property type="project" value="InterPro"/>
</dbReference>
<dbReference type="FunFam" id="1.20.58.810:FF:000002">
    <property type="entry name" value="Photosystem II D1 processing protein PSB27-H2, chloroplastic"/>
    <property type="match status" value="1"/>
</dbReference>
<dbReference type="InterPro" id="IPR025585">
    <property type="entry name" value="PSII_Psb27"/>
</dbReference>
<sequence>MAKFRRNADAAKESIREFLGGWRGQQAVAGEESYVALEKAIRSLAEFYSKAGPSASLPQDVKNKILDDLNNADAYL</sequence>
<organism evidence="1">
    <name type="scientific">Arundo donax</name>
    <name type="common">Giant reed</name>
    <name type="synonym">Donax arundinaceus</name>
    <dbReference type="NCBI Taxonomy" id="35708"/>
    <lineage>
        <taxon>Eukaryota</taxon>
        <taxon>Viridiplantae</taxon>
        <taxon>Streptophyta</taxon>
        <taxon>Embryophyta</taxon>
        <taxon>Tracheophyta</taxon>
        <taxon>Spermatophyta</taxon>
        <taxon>Magnoliopsida</taxon>
        <taxon>Liliopsida</taxon>
        <taxon>Poales</taxon>
        <taxon>Poaceae</taxon>
        <taxon>PACMAD clade</taxon>
        <taxon>Arundinoideae</taxon>
        <taxon>Arundineae</taxon>
        <taxon>Arundo</taxon>
    </lineage>
</organism>
<dbReference type="EMBL" id="GBRH01200351">
    <property type="protein sequence ID" value="JAD97544.1"/>
    <property type="molecule type" value="Transcribed_RNA"/>
</dbReference>
<dbReference type="PANTHER" id="PTHR34041">
    <property type="entry name" value="PHOTOSYSTEM II REPAIR PROTEIN PSB27-H1, CHLOROPLASTIC"/>
    <property type="match status" value="1"/>
</dbReference>
<reference evidence="1" key="1">
    <citation type="submission" date="2014-09" db="EMBL/GenBank/DDBJ databases">
        <authorList>
            <person name="Magalhaes I.L.F."/>
            <person name="Oliveira U."/>
            <person name="Santos F.R."/>
            <person name="Vidigal T.H.D.A."/>
            <person name="Brescovit A.D."/>
            <person name="Santos A.J."/>
        </authorList>
    </citation>
    <scope>NUCLEOTIDE SEQUENCE</scope>
    <source>
        <tissue evidence="1">Shoot tissue taken approximately 20 cm above the soil surface</tissue>
    </source>
</reference>
<dbReference type="GO" id="GO:0009543">
    <property type="term" value="C:chloroplast thylakoid lumen"/>
    <property type="evidence" value="ECO:0007669"/>
    <property type="project" value="TreeGrafter"/>
</dbReference>
<protein>
    <submittedName>
        <fullName evidence="1">Uncharacterized protein</fullName>
    </submittedName>
</protein>
<name>A0A0A9DP07_ARUDO</name>
<accession>A0A0A9DP07</accession>
<dbReference type="PANTHER" id="PTHR34041:SF3">
    <property type="entry name" value="PHOTOSYSTEM II D1 PRECURSOR PROCESSING PROTEIN PSB27-H2, CHLOROPLASTIC"/>
    <property type="match status" value="1"/>
</dbReference>
<dbReference type="GO" id="GO:0010207">
    <property type="term" value="P:photosystem II assembly"/>
    <property type="evidence" value="ECO:0007669"/>
    <property type="project" value="InterPro"/>
</dbReference>
<dbReference type="AlphaFoldDB" id="A0A0A9DP07"/>
<dbReference type="EMBL" id="GBRH01207586">
    <property type="protein sequence ID" value="JAD90309.1"/>
    <property type="molecule type" value="Transcribed_RNA"/>
</dbReference>
<dbReference type="Gene3D" id="1.20.58.810">
    <property type="entry name" value="Photosystem II Pbs27"/>
    <property type="match status" value="1"/>
</dbReference>